<dbReference type="InterPro" id="IPR019798">
    <property type="entry name" value="Ser_HO-MeTrfase_PLP_BS"/>
</dbReference>
<dbReference type="Gene3D" id="3.40.640.10">
    <property type="entry name" value="Type I PLP-dependent aspartate aminotransferase-like (Major domain)"/>
    <property type="match status" value="2"/>
</dbReference>
<dbReference type="InterPro" id="IPR039429">
    <property type="entry name" value="SHMT-like_dom"/>
</dbReference>
<evidence type="ECO:0000259" key="4">
    <source>
        <dbReference type="Pfam" id="PF00464"/>
    </source>
</evidence>
<dbReference type="UniPathway" id="UPA00193"/>
<dbReference type="Proteomes" id="UP000321393">
    <property type="component" value="Unassembled WGS sequence"/>
</dbReference>
<dbReference type="GO" id="GO:0030170">
    <property type="term" value="F:pyridoxal phosphate binding"/>
    <property type="evidence" value="ECO:0007669"/>
    <property type="project" value="InterPro"/>
</dbReference>
<dbReference type="OrthoDB" id="1910725at2759"/>
<organism evidence="5 6">
    <name type="scientific">Cucumis melo var. makuwa</name>
    <name type="common">Oriental melon</name>
    <dbReference type="NCBI Taxonomy" id="1194695"/>
    <lineage>
        <taxon>Eukaryota</taxon>
        <taxon>Viridiplantae</taxon>
        <taxon>Streptophyta</taxon>
        <taxon>Embryophyta</taxon>
        <taxon>Tracheophyta</taxon>
        <taxon>Spermatophyta</taxon>
        <taxon>Magnoliopsida</taxon>
        <taxon>eudicotyledons</taxon>
        <taxon>Gunneridae</taxon>
        <taxon>Pentapetalae</taxon>
        <taxon>rosids</taxon>
        <taxon>fabids</taxon>
        <taxon>Cucurbitales</taxon>
        <taxon>Cucurbitaceae</taxon>
        <taxon>Benincaseae</taxon>
        <taxon>Cucumis</taxon>
    </lineage>
</organism>
<protein>
    <submittedName>
        <fullName evidence="5">Serine hydroxymethyltransferase 6-like isoform X2</fullName>
    </submittedName>
</protein>
<evidence type="ECO:0000313" key="5">
    <source>
        <dbReference type="EMBL" id="KAA0038974.1"/>
    </source>
</evidence>
<evidence type="ECO:0000256" key="1">
    <source>
        <dbReference type="ARBA" id="ARBA00001528"/>
    </source>
</evidence>
<reference evidence="5 6" key="1">
    <citation type="submission" date="2019-08" db="EMBL/GenBank/DDBJ databases">
        <title>Draft genome sequences of two oriental melons (Cucumis melo L. var makuwa).</title>
        <authorList>
            <person name="Kwon S.-Y."/>
        </authorList>
    </citation>
    <scope>NUCLEOTIDE SEQUENCE [LARGE SCALE GENOMIC DNA]</scope>
    <source>
        <strain evidence="6">cv. SW 3</strain>
        <tissue evidence="5">Leaf</tissue>
    </source>
</reference>
<comment type="caution">
    <text evidence="5">The sequence shown here is derived from an EMBL/GenBank/DDBJ whole genome shotgun (WGS) entry which is preliminary data.</text>
</comment>
<dbReference type="GO" id="GO:0035999">
    <property type="term" value="P:tetrahydrofolate interconversion"/>
    <property type="evidence" value="ECO:0007669"/>
    <property type="project" value="UniProtKB-UniPathway"/>
</dbReference>
<gene>
    <name evidence="5" type="ORF">E6C27_scaffold84G00540</name>
</gene>
<comment type="cofactor">
    <cofactor evidence="2">
        <name>pyridoxal 5'-phosphate</name>
        <dbReference type="ChEBI" id="CHEBI:597326"/>
    </cofactor>
</comment>
<comment type="catalytic activity">
    <reaction evidence="1">
        <text>(6R)-5,10-methylene-5,6,7,8-tetrahydrofolate + glycine + H2O = (6S)-5,6,7,8-tetrahydrofolate + L-serine</text>
        <dbReference type="Rhea" id="RHEA:15481"/>
        <dbReference type="ChEBI" id="CHEBI:15377"/>
        <dbReference type="ChEBI" id="CHEBI:15636"/>
        <dbReference type="ChEBI" id="CHEBI:33384"/>
        <dbReference type="ChEBI" id="CHEBI:57305"/>
        <dbReference type="ChEBI" id="CHEBI:57453"/>
        <dbReference type="EC" id="2.1.2.1"/>
    </reaction>
</comment>
<dbReference type="GO" id="GO:0004372">
    <property type="term" value="F:glycine hydroxymethyltransferase activity"/>
    <property type="evidence" value="ECO:0007669"/>
    <property type="project" value="UniProtKB-EC"/>
</dbReference>
<dbReference type="SUPFAM" id="SSF53383">
    <property type="entry name" value="PLP-dependent transferases"/>
    <property type="match status" value="1"/>
</dbReference>
<dbReference type="InterPro" id="IPR015421">
    <property type="entry name" value="PyrdxlP-dep_Trfase_major"/>
</dbReference>
<evidence type="ECO:0000256" key="3">
    <source>
        <dbReference type="ARBA" id="ARBA00022898"/>
    </source>
</evidence>
<dbReference type="PANTHER" id="PTHR11680">
    <property type="entry name" value="SERINE HYDROXYMETHYLTRANSFERASE"/>
    <property type="match status" value="1"/>
</dbReference>
<dbReference type="InterPro" id="IPR049943">
    <property type="entry name" value="Ser_HO-MeTrfase-like"/>
</dbReference>
<sequence>METRRRFVRSWGNQTLRSVDPRLYGIIKKEKQFQINGIELFASENYVRRAVMEALGSHLTNKYSKGIPGARYYGGNQYIDYDKLEERALAFCPKLLICGGSTYPRELDYARFRQNADKFGAVLMCDMAQISGLVAAKECASLFEYCDVVTSTTHKSLRSPRRGGPHNNHIAALVVALKQVATLEFILNRQISSLC</sequence>
<dbReference type="EMBL" id="SSTE01018486">
    <property type="protein sequence ID" value="KAA0038974.1"/>
    <property type="molecule type" value="Genomic_DNA"/>
</dbReference>
<dbReference type="InterPro" id="IPR015424">
    <property type="entry name" value="PyrdxlP-dep_Trfase"/>
</dbReference>
<evidence type="ECO:0000313" key="6">
    <source>
        <dbReference type="Proteomes" id="UP000321393"/>
    </source>
</evidence>
<dbReference type="PROSITE" id="PS00096">
    <property type="entry name" value="SHMT"/>
    <property type="match status" value="1"/>
</dbReference>
<feature type="domain" description="Serine hydroxymethyltransferase-like" evidence="4">
    <location>
        <begin position="77"/>
        <end position="162"/>
    </location>
</feature>
<dbReference type="Pfam" id="PF00464">
    <property type="entry name" value="SHMT"/>
    <property type="match status" value="1"/>
</dbReference>
<dbReference type="GO" id="GO:0019264">
    <property type="term" value="P:glycine biosynthetic process from serine"/>
    <property type="evidence" value="ECO:0007669"/>
    <property type="project" value="TreeGrafter"/>
</dbReference>
<proteinExistence type="predicted"/>
<dbReference type="PANTHER" id="PTHR11680:SF45">
    <property type="entry name" value="SERINE HYDROXYMETHYLTRANSFERASE"/>
    <property type="match status" value="1"/>
</dbReference>
<dbReference type="AlphaFoldDB" id="A0A5A7T654"/>
<accession>A0A5A7T654</accession>
<dbReference type="GO" id="GO:0005739">
    <property type="term" value="C:mitochondrion"/>
    <property type="evidence" value="ECO:0007669"/>
    <property type="project" value="TreeGrafter"/>
</dbReference>
<keyword evidence="3" id="KW-0663">Pyridoxal phosphate</keyword>
<name>A0A5A7T654_CUCMM</name>
<dbReference type="STRING" id="1194695.A0A5A7T654"/>
<evidence type="ECO:0000256" key="2">
    <source>
        <dbReference type="ARBA" id="ARBA00001933"/>
    </source>
</evidence>